<evidence type="ECO:0000256" key="1">
    <source>
        <dbReference type="SAM" id="SignalP"/>
    </source>
</evidence>
<comment type="caution">
    <text evidence="2">The sequence shown here is derived from an EMBL/GenBank/DDBJ whole genome shotgun (WGS) entry which is preliminary data.</text>
</comment>
<accession>A0A426D7M3</accession>
<evidence type="ECO:0000313" key="3">
    <source>
        <dbReference type="Proteomes" id="UP000283633"/>
    </source>
</evidence>
<proteinExistence type="predicted"/>
<organism evidence="2 3">
    <name type="scientific">Lactiplantibacillus garii</name>
    <dbReference type="NCBI Taxonomy" id="2306423"/>
    <lineage>
        <taxon>Bacteria</taxon>
        <taxon>Bacillati</taxon>
        <taxon>Bacillota</taxon>
        <taxon>Bacilli</taxon>
        <taxon>Lactobacillales</taxon>
        <taxon>Lactobacillaceae</taxon>
        <taxon>Lactiplantibacillus</taxon>
    </lineage>
</organism>
<feature type="chain" id="PRO_5019136324" description="Cell surface protein" evidence="1">
    <location>
        <begin position="37"/>
        <end position="541"/>
    </location>
</feature>
<sequence length="541" mass="60964">MSESQRYVWNVNWWKRLIGLFSFICLLIVSMATAHAETNGDVSIFKGENRVNKQLRATGNISLTSTKSIPYVVDITADGANLGAPNLSVNTTTIKVILKNQLIMTRGWQNKIPVFITPEWGTVVLTNNQGDILATTRDRFQLKQSRPFMTLSYRYTASFSGRVSFINDVKLTQEQLKKPLYIALAVYNNWNKKPIHVQALAEFDPGAVQHVWHPTVDRLYADAHQITGERSQKNSTVTSSVSSTPDTKLGSKKFKLTFEPGALVGQDTVTVKERDSNGVVGYTDVSVEDPFKLHVAHPVLDPSNNEIKAMVEALQVKHNENASEGELQNFYIALGKIEEWAHITIESVDQPVKQEEFMWVTDMSPNDLAQRLDYFSRYQRPVNLTLYAIHNDGYMTPSTTITFMSPPSWEQPQGATVFDFGTNPVPRNVQKIVPQAWPRMVVRHAASDQNWSVNVGASVERGIRLFYRKSDGNVTYLTEKATTKLDLPPAATGTKTTTTFGEDWYRHRDAQRDTGIFMELHPDVQVGKHKMAIQWVITDAP</sequence>
<keyword evidence="1" id="KW-0732">Signal</keyword>
<evidence type="ECO:0008006" key="4">
    <source>
        <dbReference type="Google" id="ProtNLM"/>
    </source>
</evidence>
<gene>
    <name evidence="2" type="ORF">D1831_06860</name>
</gene>
<evidence type="ECO:0000313" key="2">
    <source>
        <dbReference type="EMBL" id="RRK10576.1"/>
    </source>
</evidence>
<dbReference type="AlphaFoldDB" id="A0A426D7M3"/>
<dbReference type="EMBL" id="QWZQ01000018">
    <property type="protein sequence ID" value="RRK10576.1"/>
    <property type="molecule type" value="Genomic_DNA"/>
</dbReference>
<protein>
    <recommendedName>
        <fullName evidence="4">Cell surface protein</fullName>
    </recommendedName>
</protein>
<keyword evidence="3" id="KW-1185">Reference proteome</keyword>
<reference evidence="2 3" key="1">
    <citation type="submission" date="2018-08" db="EMBL/GenBank/DDBJ databases">
        <title>Genome Lactobacillus garii FI11369.</title>
        <authorList>
            <person name="Diaz M."/>
            <person name="Narbad A."/>
        </authorList>
    </citation>
    <scope>NUCLEOTIDE SEQUENCE [LARGE SCALE GENOMIC DNA]</scope>
    <source>
        <strain evidence="2 3">FI11369</strain>
    </source>
</reference>
<feature type="signal peptide" evidence="1">
    <location>
        <begin position="1"/>
        <end position="36"/>
    </location>
</feature>
<dbReference type="Proteomes" id="UP000283633">
    <property type="component" value="Unassembled WGS sequence"/>
</dbReference>
<name>A0A426D7M3_9LACO</name>